<comment type="function">
    <text evidence="11">Involved in the TonB-dependent energy-dependent transport of various receptor-bound substrates. Protects ExbD from proteolytic degradation and functionally stabilizes TonB.</text>
</comment>
<comment type="similarity">
    <text evidence="12">Belongs to the exbB/tolQ family.</text>
</comment>
<keyword evidence="10 14" id="KW-0472">Membrane</keyword>
<keyword evidence="15" id="KW-0732">Signal</keyword>
<dbReference type="Pfam" id="PF01618">
    <property type="entry name" value="MotA_ExbB"/>
    <property type="match status" value="1"/>
</dbReference>
<keyword evidence="6" id="KW-0997">Cell inner membrane</keyword>
<evidence type="ECO:0000256" key="10">
    <source>
        <dbReference type="ARBA" id="ARBA00023136"/>
    </source>
</evidence>
<dbReference type="PANTHER" id="PTHR30625">
    <property type="entry name" value="PROTEIN TOLQ"/>
    <property type="match status" value="1"/>
</dbReference>
<evidence type="ECO:0000256" key="9">
    <source>
        <dbReference type="ARBA" id="ARBA00022989"/>
    </source>
</evidence>
<evidence type="ECO:0000256" key="3">
    <source>
        <dbReference type="ARBA" id="ARBA00022093"/>
    </source>
</evidence>
<dbReference type="RefSeq" id="WP_116615129.1">
    <property type="nucleotide sequence ID" value="NZ_QEOB01000046.1"/>
</dbReference>
<evidence type="ECO:0000256" key="7">
    <source>
        <dbReference type="ARBA" id="ARBA00022692"/>
    </source>
</evidence>
<evidence type="ECO:0000313" key="18">
    <source>
        <dbReference type="Proteomes" id="UP000245712"/>
    </source>
</evidence>
<evidence type="ECO:0000256" key="14">
    <source>
        <dbReference type="SAM" id="Phobius"/>
    </source>
</evidence>
<feature type="transmembrane region" description="Helical" evidence="14">
    <location>
        <begin position="92"/>
        <end position="117"/>
    </location>
</feature>
<feature type="transmembrane region" description="Helical" evidence="14">
    <location>
        <begin position="246"/>
        <end position="267"/>
    </location>
</feature>
<evidence type="ECO:0000256" key="15">
    <source>
        <dbReference type="SAM" id="SignalP"/>
    </source>
</evidence>
<feature type="chain" id="PRO_5046955443" description="Biopolymer transport protein ExbB" evidence="15">
    <location>
        <begin position="33"/>
        <end position="312"/>
    </location>
</feature>
<protein>
    <recommendedName>
        <fullName evidence="3">Biopolymer transport protein ExbB</fullName>
    </recommendedName>
</protein>
<sequence>MLKRTRMTVILAGALAFGVPAAAWLAPQAAFAQATTQATAQAQPQAQAQPASTASADAASSADALAPPPKVDTTESVTNPYGLDALWKGGDFVARGTLLILVAMSMGSWYIMITKLLEQTRLFRRARAAQRKTWDAPTLREGAAALDAGSPFRYIADAGIDASDHHEGALLENVDLNTWIGVEIERAVTTVSNRLQDGLSFLGTVGSTAPFVGLFGTVWGIYHALTAIGVAGQASIDKVAGPVGEALIMTAIGLAVAVPAVLGYNWLVRRNKAAMEDVRGFGAELHTVLLGGRAPRARAVAAQGAMKVAQGA</sequence>
<comment type="subunit">
    <text evidence="2">The accessory proteins ExbB and ExbD seem to form a complex with TonB.</text>
</comment>
<evidence type="ECO:0000259" key="16">
    <source>
        <dbReference type="Pfam" id="PF01618"/>
    </source>
</evidence>
<evidence type="ECO:0000313" key="17">
    <source>
        <dbReference type="EMBL" id="PVX61044.1"/>
    </source>
</evidence>
<dbReference type="PANTHER" id="PTHR30625:SF14">
    <property type="entry name" value="BIOPOLYMER TRANSPORT PROTEIN EXBB"/>
    <property type="match status" value="1"/>
</dbReference>
<evidence type="ECO:0000256" key="6">
    <source>
        <dbReference type="ARBA" id="ARBA00022519"/>
    </source>
</evidence>
<accession>A0ABX5K885</accession>
<dbReference type="Proteomes" id="UP000245712">
    <property type="component" value="Unassembled WGS sequence"/>
</dbReference>
<keyword evidence="5" id="KW-1003">Cell membrane</keyword>
<keyword evidence="4 12" id="KW-0813">Transport</keyword>
<gene>
    <name evidence="17" type="ORF">C7402_14622</name>
</gene>
<evidence type="ECO:0000256" key="11">
    <source>
        <dbReference type="ARBA" id="ARBA00024816"/>
    </source>
</evidence>
<feature type="domain" description="MotA/TolQ/ExbB proton channel" evidence="16">
    <location>
        <begin position="182"/>
        <end position="277"/>
    </location>
</feature>
<organism evidence="17 18">
    <name type="scientific">Paraburkholderia unamae</name>
    <dbReference type="NCBI Taxonomy" id="219649"/>
    <lineage>
        <taxon>Bacteria</taxon>
        <taxon>Pseudomonadati</taxon>
        <taxon>Pseudomonadota</taxon>
        <taxon>Betaproteobacteria</taxon>
        <taxon>Burkholderiales</taxon>
        <taxon>Burkholderiaceae</taxon>
        <taxon>Paraburkholderia</taxon>
    </lineage>
</organism>
<comment type="caution">
    <text evidence="17">The sequence shown here is derived from an EMBL/GenBank/DDBJ whole genome shotgun (WGS) entry which is preliminary data.</text>
</comment>
<evidence type="ECO:0000256" key="12">
    <source>
        <dbReference type="RuleBase" id="RU004057"/>
    </source>
</evidence>
<feature type="compositionally biased region" description="Low complexity" evidence="13">
    <location>
        <begin position="42"/>
        <end position="65"/>
    </location>
</feature>
<evidence type="ECO:0000256" key="2">
    <source>
        <dbReference type="ARBA" id="ARBA00011471"/>
    </source>
</evidence>
<dbReference type="EMBL" id="QEOB01000046">
    <property type="protein sequence ID" value="PVX61044.1"/>
    <property type="molecule type" value="Genomic_DNA"/>
</dbReference>
<evidence type="ECO:0000256" key="13">
    <source>
        <dbReference type="SAM" id="MobiDB-lite"/>
    </source>
</evidence>
<proteinExistence type="inferred from homology"/>
<keyword evidence="7 14" id="KW-0812">Transmembrane</keyword>
<comment type="subcellular location">
    <subcellularLocation>
        <location evidence="1">Cell inner membrane</location>
        <topology evidence="1">Multi-pass membrane protein</topology>
    </subcellularLocation>
    <subcellularLocation>
        <location evidence="12">Membrane</location>
        <topology evidence="12">Multi-pass membrane protein</topology>
    </subcellularLocation>
</comment>
<dbReference type="InterPro" id="IPR002898">
    <property type="entry name" value="MotA_ExbB_proton_chnl"/>
</dbReference>
<reference evidence="17 18" key="1">
    <citation type="submission" date="2018-05" db="EMBL/GenBank/DDBJ databases">
        <title>Genomic Encyclopedia of Type Strains, Phase IV (KMG-V): Genome sequencing to study the core and pangenomes of soil and plant-associated prokaryotes.</title>
        <authorList>
            <person name="Whitman W."/>
        </authorList>
    </citation>
    <scope>NUCLEOTIDE SEQUENCE [LARGE SCALE GENOMIC DNA]</scope>
    <source>
        <strain evidence="17 18">SCZa-39</strain>
    </source>
</reference>
<evidence type="ECO:0000256" key="5">
    <source>
        <dbReference type="ARBA" id="ARBA00022475"/>
    </source>
</evidence>
<name>A0ABX5K885_9BURK</name>
<dbReference type="InterPro" id="IPR050790">
    <property type="entry name" value="ExbB/TolQ_transport"/>
</dbReference>
<keyword evidence="8 12" id="KW-0653">Protein transport</keyword>
<feature type="signal peptide" evidence="15">
    <location>
        <begin position="1"/>
        <end position="32"/>
    </location>
</feature>
<evidence type="ECO:0000256" key="4">
    <source>
        <dbReference type="ARBA" id="ARBA00022448"/>
    </source>
</evidence>
<keyword evidence="9 14" id="KW-1133">Transmembrane helix</keyword>
<evidence type="ECO:0000256" key="8">
    <source>
        <dbReference type="ARBA" id="ARBA00022927"/>
    </source>
</evidence>
<feature type="region of interest" description="Disordered" evidence="13">
    <location>
        <begin position="42"/>
        <end position="76"/>
    </location>
</feature>
<evidence type="ECO:0000256" key="1">
    <source>
        <dbReference type="ARBA" id="ARBA00004429"/>
    </source>
</evidence>
<keyword evidence="18" id="KW-1185">Reference proteome</keyword>